<dbReference type="CDD" id="cd03885">
    <property type="entry name" value="M20_CPDG2"/>
    <property type="match status" value="1"/>
</dbReference>
<protein>
    <submittedName>
        <fullName evidence="7">Peptidase</fullName>
    </submittedName>
</protein>
<evidence type="ECO:0000256" key="2">
    <source>
        <dbReference type="ARBA" id="ARBA00022723"/>
    </source>
</evidence>
<reference evidence="7 8" key="1">
    <citation type="submission" date="2017-07" db="EMBL/GenBank/DDBJ databases">
        <title>Genome sequencing and assembly of Paenibacillus rigui.</title>
        <authorList>
            <person name="Mayilraj S."/>
        </authorList>
    </citation>
    <scope>NUCLEOTIDE SEQUENCE [LARGE SCALE GENOMIC DNA]</scope>
    <source>
        <strain evidence="7 8">JCM 16352</strain>
    </source>
</reference>
<evidence type="ECO:0000256" key="3">
    <source>
        <dbReference type="ARBA" id="ARBA00022801"/>
    </source>
</evidence>
<evidence type="ECO:0000313" key="7">
    <source>
        <dbReference type="EMBL" id="OXM82777.1"/>
    </source>
</evidence>
<evidence type="ECO:0000256" key="4">
    <source>
        <dbReference type="ARBA" id="ARBA00022833"/>
    </source>
</evidence>
<name>A0A229UHA0_9BACL</name>
<dbReference type="InterPro" id="IPR001261">
    <property type="entry name" value="ArgE/DapE_CS"/>
</dbReference>
<dbReference type="EMBL" id="NMQW01000057">
    <property type="protein sequence ID" value="OXM82777.1"/>
    <property type="molecule type" value="Genomic_DNA"/>
</dbReference>
<dbReference type="Pfam" id="PF07687">
    <property type="entry name" value="M20_dimer"/>
    <property type="match status" value="1"/>
</dbReference>
<keyword evidence="2" id="KW-0479">Metal-binding</keyword>
<dbReference type="RefSeq" id="WP_094018419.1">
    <property type="nucleotide sequence ID" value="NZ_NMQW01000057.1"/>
</dbReference>
<gene>
    <name evidence="7" type="ORF">CF651_29380</name>
</gene>
<dbReference type="InterPro" id="IPR011650">
    <property type="entry name" value="Peptidase_M20_dimer"/>
</dbReference>
<dbReference type="InterPro" id="IPR017150">
    <property type="entry name" value="Pept_M20_glutamate_carboxypep"/>
</dbReference>
<dbReference type="Proteomes" id="UP000215509">
    <property type="component" value="Unassembled WGS sequence"/>
</dbReference>
<keyword evidence="3" id="KW-0378">Hydrolase</keyword>
<dbReference type="Gene3D" id="3.40.630.10">
    <property type="entry name" value="Zn peptidases"/>
    <property type="match status" value="1"/>
</dbReference>
<accession>A0A229UHA0</accession>
<dbReference type="PANTHER" id="PTHR43808:SF9">
    <property type="entry name" value="BLL0789 PROTEIN"/>
    <property type="match status" value="1"/>
</dbReference>
<dbReference type="AlphaFoldDB" id="A0A229UHA0"/>
<dbReference type="SUPFAM" id="SSF55031">
    <property type="entry name" value="Bacterial exopeptidase dimerisation domain"/>
    <property type="match status" value="1"/>
</dbReference>
<feature type="domain" description="Peptidase M20 dimerisation" evidence="6">
    <location>
        <begin position="183"/>
        <end position="277"/>
    </location>
</feature>
<dbReference type="InterPro" id="IPR036264">
    <property type="entry name" value="Bact_exopeptidase_dim_dom"/>
</dbReference>
<evidence type="ECO:0000313" key="8">
    <source>
        <dbReference type="Proteomes" id="UP000215509"/>
    </source>
</evidence>
<dbReference type="GO" id="GO:0046872">
    <property type="term" value="F:metal ion binding"/>
    <property type="evidence" value="ECO:0007669"/>
    <property type="project" value="UniProtKB-KW"/>
</dbReference>
<evidence type="ECO:0000256" key="1">
    <source>
        <dbReference type="ARBA" id="ARBA00001947"/>
    </source>
</evidence>
<dbReference type="InterPro" id="IPR050072">
    <property type="entry name" value="Peptidase_M20A"/>
</dbReference>
<sequence>MSHELTQQIESYLPEMLSLLEESVNMDSPSKNKASNDLMAEWYAAQFTRLTGGRVERIPHPVAGDRLLCEVGSGPKQILLVGHYDTVWPLGEAERRPFRTENGIAYGPGVYDMKGGLLLAIFALKALKDMGRFPDDKRVVLLINSDEEIGSPTSREFIEAAALQSAAALVLEPPMEPNGALKTARKGSGRYKLTVKGVSAHAGVNPQKGVSAIQELSYQIQQLHSLTDYELGTTVNVGVIQGGIGTNVVPDHAEAEIDVRVATLEEAARIEAEFAALTPRLPGAELVLTGGMLRPPMERTAAIASLYSHARELAASEFTFTLEETATGGVSDGNFTAAVGTPTLDGLGVRGDYAHSPKEHIIIGELPLRTAFLARLIESM</sequence>
<feature type="active site" evidence="5">
    <location>
        <position position="85"/>
    </location>
</feature>
<keyword evidence="8" id="KW-1185">Reference proteome</keyword>
<dbReference type="PROSITE" id="PS00758">
    <property type="entry name" value="ARGE_DAPE_CPG2_1"/>
    <property type="match status" value="1"/>
</dbReference>
<dbReference type="GO" id="GO:0016787">
    <property type="term" value="F:hydrolase activity"/>
    <property type="evidence" value="ECO:0007669"/>
    <property type="project" value="UniProtKB-KW"/>
</dbReference>
<dbReference type="SUPFAM" id="SSF53187">
    <property type="entry name" value="Zn-dependent exopeptidases"/>
    <property type="match status" value="1"/>
</dbReference>
<evidence type="ECO:0000256" key="5">
    <source>
        <dbReference type="PIRSR" id="PIRSR037238-1"/>
    </source>
</evidence>
<feature type="active site" description="Proton acceptor" evidence="5">
    <location>
        <position position="147"/>
    </location>
</feature>
<comment type="cofactor">
    <cofactor evidence="1">
        <name>Zn(2+)</name>
        <dbReference type="ChEBI" id="CHEBI:29105"/>
    </cofactor>
</comment>
<dbReference type="Pfam" id="PF01546">
    <property type="entry name" value="Peptidase_M20"/>
    <property type="match status" value="1"/>
</dbReference>
<dbReference type="Gene3D" id="3.30.70.360">
    <property type="match status" value="1"/>
</dbReference>
<proteinExistence type="predicted"/>
<dbReference type="InterPro" id="IPR002933">
    <property type="entry name" value="Peptidase_M20"/>
</dbReference>
<dbReference type="OrthoDB" id="9783294at2"/>
<dbReference type="PIRSF" id="PIRSF037238">
    <property type="entry name" value="Carboxypeptidase_G2"/>
    <property type="match status" value="1"/>
</dbReference>
<dbReference type="PANTHER" id="PTHR43808">
    <property type="entry name" value="ACETYLORNITHINE DEACETYLASE"/>
    <property type="match status" value="1"/>
</dbReference>
<organism evidence="7 8">
    <name type="scientific">Paenibacillus rigui</name>
    <dbReference type="NCBI Taxonomy" id="554312"/>
    <lineage>
        <taxon>Bacteria</taxon>
        <taxon>Bacillati</taxon>
        <taxon>Bacillota</taxon>
        <taxon>Bacilli</taxon>
        <taxon>Bacillales</taxon>
        <taxon>Paenibacillaceae</taxon>
        <taxon>Paenibacillus</taxon>
    </lineage>
</organism>
<comment type="caution">
    <text evidence="7">The sequence shown here is derived from an EMBL/GenBank/DDBJ whole genome shotgun (WGS) entry which is preliminary data.</text>
</comment>
<evidence type="ECO:0000259" key="6">
    <source>
        <dbReference type="Pfam" id="PF07687"/>
    </source>
</evidence>
<keyword evidence="4" id="KW-0862">Zinc</keyword>